<reference evidence="1" key="1">
    <citation type="submission" date="2021-08" db="EMBL/GenBank/DDBJ databases">
        <title>The first chromosome-level gecko genome reveals the dynamic sex chromosomes of Neotropical dwarf geckos (Sphaerodactylidae: Sphaerodactylus).</title>
        <authorList>
            <person name="Pinto B.J."/>
            <person name="Keating S.E."/>
            <person name="Gamble T."/>
        </authorList>
    </citation>
    <scope>NUCLEOTIDE SEQUENCE</scope>
    <source>
        <strain evidence="1">TG3544</strain>
    </source>
</reference>
<sequence length="172" mass="19178">MAATRDRLSLSKFCSLFCCPPWPSKITAKLACWPPDPTYTLRPDQSGSRWTLDLSDGAYRKLSHREKGAIECSAGQNRSAGNSIACMSVRCATEARYTVLFSRGNAADSVLLIHGTDDEVISLSHSLAAIVNSLQRPVEPLWAEGAEHNGIEYYEQYYERLKQFVSQELMNL</sequence>
<dbReference type="EMBL" id="CM037615">
    <property type="protein sequence ID" value="KAH8012819.1"/>
    <property type="molecule type" value="Genomic_DNA"/>
</dbReference>
<evidence type="ECO:0000313" key="1">
    <source>
        <dbReference type="EMBL" id="KAH8012819.1"/>
    </source>
</evidence>
<dbReference type="Proteomes" id="UP000827872">
    <property type="component" value="Linkage Group LG02"/>
</dbReference>
<gene>
    <name evidence="1" type="ORF">K3G42_002702</name>
</gene>
<evidence type="ECO:0000313" key="2">
    <source>
        <dbReference type="Proteomes" id="UP000827872"/>
    </source>
</evidence>
<proteinExistence type="predicted"/>
<name>A0ACB8FZV9_9SAUR</name>
<accession>A0ACB8FZV9</accession>
<comment type="caution">
    <text evidence="1">The sequence shown here is derived from an EMBL/GenBank/DDBJ whole genome shotgun (WGS) entry which is preliminary data.</text>
</comment>
<protein>
    <submittedName>
        <fullName evidence="1">Uncharacterized protein</fullName>
    </submittedName>
</protein>
<keyword evidence="2" id="KW-1185">Reference proteome</keyword>
<organism evidence="1 2">
    <name type="scientific">Sphaerodactylus townsendi</name>
    <dbReference type="NCBI Taxonomy" id="933632"/>
    <lineage>
        <taxon>Eukaryota</taxon>
        <taxon>Metazoa</taxon>
        <taxon>Chordata</taxon>
        <taxon>Craniata</taxon>
        <taxon>Vertebrata</taxon>
        <taxon>Euteleostomi</taxon>
        <taxon>Lepidosauria</taxon>
        <taxon>Squamata</taxon>
        <taxon>Bifurcata</taxon>
        <taxon>Gekkota</taxon>
        <taxon>Sphaerodactylidae</taxon>
        <taxon>Sphaerodactylus</taxon>
    </lineage>
</organism>